<organism evidence="2 3">
    <name type="scientific">Pseudothermotoga thermarum DSM 5069</name>
    <dbReference type="NCBI Taxonomy" id="688269"/>
    <lineage>
        <taxon>Bacteria</taxon>
        <taxon>Thermotogati</taxon>
        <taxon>Thermotogota</taxon>
        <taxon>Thermotogae</taxon>
        <taxon>Thermotogales</taxon>
        <taxon>Thermotogaceae</taxon>
        <taxon>Pseudothermotoga</taxon>
    </lineage>
</organism>
<evidence type="ECO:0000313" key="3">
    <source>
        <dbReference type="Proteomes" id="UP000006804"/>
    </source>
</evidence>
<dbReference type="STRING" id="688269.Theth_1996"/>
<dbReference type="OrthoDB" id="5298378at2"/>
<reference evidence="2 3" key="1">
    <citation type="submission" date="2010-11" db="EMBL/GenBank/DDBJ databases">
        <title>The complete genome of Thermotoga thermarum DSM 5069.</title>
        <authorList>
            <consortium name="US DOE Joint Genome Institute (JGI-PGF)"/>
            <person name="Lucas S."/>
            <person name="Copeland A."/>
            <person name="Lapidus A."/>
            <person name="Bruce D."/>
            <person name="Goodwin L."/>
            <person name="Pitluck S."/>
            <person name="Kyrpides N."/>
            <person name="Mavromatis K."/>
            <person name="Ivanova N."/>
            <person name="Zeytun A."/>
            <person name="Brettin T."/>
            <person name="Detter J.C."/>
            <person name="Tapia R."/>
            <person name="Han C."/>
            <person name="Land M."/>
            <person name="Hauser L."/>
            <person name="Markowitz V."/>
            <person name="Cheng J.-F."/>
            <person name="Hugenholtz P."/>
            <person name="Woyke T."/>
            <person name="Wu D."/>
            <person name="Spring S."/>
            <person name="Schroeder M."/>
            <person name="Brambilla E."/>
            <person name="Klenk H.-P."/>
            <person name="Eisen J.A."/>
        </authorList>
    </citation>
    <scope>NUCLEOTIDE SEQUENCE [LARGE SCALE GENOMIC DNA]</scope>
    <source>
        <strain evidence="2 3">DSM 5069</strain>
    </source>
</reference>
<gene>
    <name evidence="2" type="ORF">Theth_1996</name>
</gene>
<dbReference type="SUPFAM" id="SSF50891">
    <property type="entry name" value="Cyclophilin-like"/>
    <property type="match status" value="1"/>
</dbReference>
<dbReference type="AlphaFoldDB" id="F7YWP5"/>
<dbReference type="KEGG" id="tta:Theth_1996"/>
<dbReference type="EMBL" id="CP002351">
    <property type="protein sequence ID" value="AEH52035.1"/>
    <property type="molecule type" value="Genomic_DNA"/>
</dbReference>
<dbReference type="PIRSF" id="PIRSF006456">
    <property type="entry name" value="UCP006456"/>
    <property type="match status" value="1"/>
</dbReference>
<name>F7YWP5_9THEM</name>
<dbReference type="Pfam" id="PF04126">
    <property type="entry name" value="Cyclophil_like"/>
    <property type="match status" value="1"/>
</dbReference>
<dbReference type="InterPro" id="IPR025658">
    <property type="entry name" value="Cyclophilin_TM1367"/>
</dbReference>
<feature type="domain" description="Cyclophilin TM1367-like" evidence="1">
    <location>
        <begin position="1"/>
        <end position="121"/>
    </location>
</feature>
<dbReference type="Proteomes" id="UP000006804">
    <property type="component" value="Chromosome"/>
</dbReference>
<sequence>MKIKFIFGNYECVAELDKEKAPLTCEAVLKELPIKSVVNRWGDEIYFETPVKINVEENSKDVVEEGDVAFWIPGRAICLFFGKTPISDDKIRPASAVNVFGKIKSDLKPLKQVAPGTKVTVVLEE</sequence>
<dbReference type="InterPro" id="IPR007256">
    <property type="entry name" value="TM1367-like"/>
</dbReference>
<keyword evidence="3" id="KW-1185">Reference proteome</keyword>
<dbReference type="PATRIC" id="fig|688269.3.peg.2058"/>
<dbReference type="RefSeq" id="WP_013933242.1">
    <property type="nucleotide sequence ID" value="NC_015707.1"/>
</dbReference>
<proteinExistence type="predicted"/>
<dbReference type="Gene3D" id="2.40.100.20">
    <property type="match status" value="1"/>
</dbReference>
<dbReference type="HOGENOM" id="CLU_144084_1_0_0"/>
<evidence type="ECO:0000313" key="2">
    <source>
        <dbReference type="EMBL" id="AEH52035.1"/>
    </source>
</evidence>
<protein>
    <recommendedName>
        <fullName evidence="1">Cyclophilin TM1367-like domain-containing protein</fullName>
    </recommendedName>
</protein>
<dbReference type="InterPro" id="IPR029000">
    <property type="entry name" value="Cyclophilin-like_dom_sf"/>
</dbReference>
<dbReference type="eggNOG" id="COG2164">
    <property type="taxonomic scope" value="Bacteria"/>
</dbReference>
<evidence type="ECO:0000259" key="1">
    <source>
        <dbReference type="Pfam" id="PF04126"/>
    </source>
</evidence>
<accession>F7YWP5</accession>